<dbReference type="AlphaFoldDB" id="A0A9D2SRY7"/>
<dbReference type="Proteomes" id="UP000823891">
    <property type="component" value="Unassembled WGS sequence"/>
</dbReference>
<name>A0A9D2SRY7_9FIRM</name>
<gene>
    <name evidence="1" type="ORF">H9761_13305</name>
</gene>
<dbReference type="EMBL" id="DWWS01000046">
    <property type="protein sequence ID" value="HJC24661.1"/>
    <property type="molecule type" value="Genomic_DNA"/>
</dbReference>
<protein>
    <submittedName>
        <fullName evidence="1">Uncharacterized protein</fullName>
    </submittedName>
</protein>
<sequence length="184" mass="21443">MQKLSMGDYHILIRQEPDYDFNSSDNKCYDEILIVADEESYTKTISLIIEKEECLKKEIALIVPYYTNTDRCALPAGNRVFLMLDNLICFFNLETLNIDKLLKINSIGTLFAPYSYGQDFILYGEMDIFRISSDLSIQWRISGKDIFVKSNNAGPAFEMKDDRICLYDFEDNYYEISYDGKWIG</sequence>
<proteinExistence type="predicted"/>
<comment type="caution">
    <text evidence="1">The sequence shown here is derived from an EMBL/GenBank/DDBJ whole genome shotgun (WGS) entry which is preliminary data.</text>
</comment>
<organism evidence="1 2">
    <name type="scientific">Candidatus Eisenbergiella merdavium</name>
    <dbReference type="NCBI Taxonomy" id="2838551"/>
    <lineage>
        <taxon>Bacteria</taxon>
        <taxon>Bacillati</taxon>
        <taxon>Bacillota</taxon>
        <taxon>Clostridia</taxon>
        <taxon>Lachnospirales</taxon>
        <taxon>Lachnospiraceae</taxon>
        <taxon>Eisenbergiella</taxon>
    </lineage>
</organism>
<accession>A0A9D2SRY7</accession>
<evidence type="ECO:0000313" key="2">
    <source>
        <dbReference type="Proteomes" id="UP000823891"/>
    </source>
</evidence>
<reference evidence="1" key="1">
    <citation type="journal article" date="2021" name="PeerJ">
        <title>Extensive microbial diversity within the chicken gut microbiome revealed by metagenomics and culture.</title>
        <authorList>
            <person name="Gilroy R."/>
            <person name="Ravi A."/>
            <person name="Getino M."/>
            <person name="Pursley I."/>
            <person name="Horton D.L."/>
            <person name="Alikhan N.F."/>
            <person name="Baker D."/>
            <person name="Gharbi K."/>
            <person name="Hall N."/>
            <person name="Watson M."/>
            <person name="Adriaenssens E.M."/>
            <person name="Foster-Nyarko E."/>
            <person name="Jarju S."/>
            <person name="Secka A."/>
            <person name="Antonio M."/>
            <person name="Oren A."/>
            <person name="Chaudhuri R.R."/>
            <person name="La Ragione R."/>
            <person name="Hildebrand F."/>
            <person name="Pallen M.J."/>
        </authorList>
    </citation>
    <scope>NUCLEOTIDE SEQUENCE</scope>
    <source>
        <strain evidence="1">USAMLcec2-132</strain>
    </source>
</reference>
<reference evidence="1" key="2">
    <citation type="submission" date="2021-04" db="EMBL/GenBank/DDBJ databases">
        <authorList>
            <person name="Gilroy R."/>
        </authorList>
    </citation>
    <scope>NUCLEOTIDE SEQUENCE</scope>
    <source>
        <strain evidence="1">USAMLcec2-132</strain>
    </source>
</reference>
<evidence type="ECO:0000313" key="1">
    <source>
        <dbReference type="EMBL" id="HJC24661.1"/>
    </source>
</evidence>